<dbReference type="PROSITE" id="PS00775">
    <property type="entry name" value="GLYCOSYL_HYDROL_F3"/>
    <property type="match status" value="1"/>
</dbReference>
<keyword evidence="5 6" id="KW-0326">Glycosidase</keyword>
<feature type="chain" id="PRO_5003311931" description="beta-N-acetylhexosaminidase" evidence="7">
    <location>
        <begin position="21"/>
        <end position="1070"/>
    </location>
</feature>
<evidence type="ECO:0000259" key="9">
    <source>
        <dbReference type="Pfam" id="PF00933"/>
    </source>
</evidence>
<dbReference type="InterPro" id="IPR001466">
    <property type="entry name" value="Beta-lactam-related"/>
</dbReference>
<feature type="domain" description="Beta-lactamase-related" evidence="8">
    <location>
        <begin position="595"/>
        <end position="754"/>
    </location>
</feature>
<dbReference type="InterPro" id="IPR036881">
    <property type="entry name" value="Glyco_hydro_3_C_sf"/>
</dbReference>
<dbReference type="SUPFAM" id="SSF51445">
    <property type="entry name" value="(Trans)glycosidases"/>
    <property type="match status" value="1"/>
</dbReference>
<dbReference type="PANTHER" id="PTHR30480">
    <property type="entry name" value="BETA-HEXOSAMINIDASE-RELATED"/>
    <property type="match status" value="1"/>
</dbReference>
<dbReference type="KEGG" id="hhy:Halhy_5419"/>
<evidence type="ECO:0000256" key="5">
    <source>
        <dbReference type="ARBA" id="ARBA00023295"/>
    </source>
</evidence>
<evidence type="ECO:0000313" key="12">
    <source>
        <dbReference type="Proteomes" id="UP000008461"/>
    </source>
</evidence>
<dbReference type="Pfam" id="PF00933">
    <property type="entry name" value="Glyco_hydro_3"/>
    <property type="match status" value="1"/>
</dbReference>
<feature type="domain" description="Glycoside hydrolase family 3 C-terminal" evidence="10">
    <location>
        <begin position="398"/>
        <end position="557"/>
    </location>
</feature>
<evidence type="ECO:0000256" key="2">
    <source>
        <dbReference type="ARBA" id="ARBA00005336"/>
    </source>
</evidence>
<reference key="2">
    <citation type="submission" date="2011-04" db="EMBL/GenBank/DDBJ databases">
        <title>Complete sequence of chromosome of Haliscomenobacter hydrossis DSM 1100.</title>
        <authorList>
            <consortium name="US DOE Joint Genome Institute (JGI-PGF)"/>
            <person name="Lucas S."/>
            <person name="Han J."/>
            <person name="Lapidus A."/>
            <person name="Bruce D."/>
            <person name="Goodwin L."/>
            <person name="Pitluck S."/>
            <person name="Peters L."/>
            <person name="Kyrpides N."/>
            <person name="Mavromatis K."/>
            <person name="Ivanova N."/>
            <person name="Ovchinnikova G."/>
            <person name="Pagani I."/>
            <person name="Daligault H."/>
            <person name="Detter J.C."/>
            <person name="Han C."/>
            <person name="Land M."/>
            <person name="Hauser L."/>
            <person name="Markowitz V."/>
            <person name="Cheng J.-F."/>
            <person name="Hugenholtz P."/>
            <person name="Woyke T."/>
            <person name="Wu D."/>
            <person name="Verbarg S."/>
            <person name="Frueling A."/>
            <person name="Brambilla E."/>
            <person name="Klenk H.-P."/>
            <person name="Eisen J.A."/>
        </authorList>
    </citation>
    <scope>NUCLEOTIDE SEQUENCE</scope>
    <source>
        <strain>DSM 1100</strain>
    </source>
</reference>
<dbReference type="GO" id="GO:0009254">
    <property type="term" value="P:peptidoglycan turnover"/>
    <property type="evidence" value="ECO:0007669"/>
    <property type="project" value="TreeGrafter"/>
</dbReference>
<dbReference type="SUPFAM" id="SSF56601">
    <property type="entry name" value="beta-lactamase/transpeptidase-like"/>
    <property type="match status" value="1"/>
</dbReference>
<keyword evidence="12" id="KW-1185">Reference proteome</keyword>
<dbReference type="RefSeq" id="WP_013767778.1">
    <property type="nucleotide sequence ID" value="NC_015510.1"/>
</dbReference>
<evidence type="ECO:0000313" key="11">
    <source>
        <dbReference type="EMBL" id="AEE53244.1"/>
    </source>
</evidence>
<feature type="domain" description="Beta-lactamase-related" evidence="8">
    <location>
        <begin position="835"/>
        <end position="1049"/>
    </location>
</feature>
<protein>
    <recommendedName>
        <fullName evidence="3">beta-N-acetylhexosaminidase</fullName>
        <ecNumber evidence="3">3.2.1.52</ecNumber>
    </recommendedName>
</protein>
<dbReference type="SUPFAM" id="SSF52279">
    <property type="entry name" value="Beta-D-glucan exohydrolase, C-terminal domain"/>
    <property type="match status" value="1"/>
</dbReference>
<comment type="similarity">
    <text evidence="2 6">Belongs to the glycosyl hydrolase 3 family.</text>
</comment>
<dbReference type="PANTHER" id="PTHR30480:SF13">
    <property type="entry name" value="BETA-HEXOSAMINIDASE"/>
    <property type="match status" value="1"/>
</dbReference>
<proteinExistence type="inferred from homology"/>
<keyword evidence="4 6" id="KW-0378">Hydrolase</keyword>
<dbReference type="GO" id="GO:0004563">
    <property type="term" value="F:beta-N-acetylhexosaminidase activity"/>
    <property type="evidence" value="ECO:0007669"/>
    <property type="project" value="UniProtKB-EC"/>
</dbReference>
<comment type="catalytic activity">
    <reaction evidence="1">
        <text>Hydrolysis of terminal non-reducing N-acetyl-D-hexosamine residues in N-acetyl-beta-D-hexosaminides.</text>
        <dbReference type="EC" id="3.2.1.52"/>
    </reaction>
</comment>
<dbReference type="InterPro" id="IPR002772">
    <property type="entry name" value="Glyco_hydro_3_C"/>
</dbReference>
<evidence type="ECO:0000256" key="4">
    <source>
        <dbReference type="ARBA" id="ARBA00022801"/>
    </source>
</evidence>
<evidence type="ECO:0000256" key="1">
    <source>
        <dbReference type="ARBA" id="ARBA00001231"/>
    </source>
</evidence>
<dbReference type="HOGENOM" id="CLU_012120_0_0_10"/>
<dbReference type="InterPro" id="IPR017853">
    <property type="entry name" value="GH"/>
</dbReference>
<dbReference type="AlphaFoldDB" id="F4KR06"/>
<gene>
    <name evidence="11" type="ordered locus">Halhy_5419</name>
</gene>
<reference evidence="11 12" key="1">
    <citation type="journal article" date="2011" name="Stand. Genomic Sci.">
        <title>Complete genome sequence of Haliscomenobacter hydrossis type strain (O).</title>
        <authorList>
            <consortium name="US DOE Joint Genome Institute (JGI-PGF)"/>
            <person name="Daligault H."/>
            <person name="Lapidus A."/>
            <person name="Zeytun A."/>
            <person name="Nolan M."/>
            <person name="Lucas S."/>
            <person name="Del Rio T.G."/>
            <person name="Tice H."/>
            <person name="Cheng J.F."/>
            <person name="Tapia R."/>
            <person name="Han C."/>
            <person name="Goodwin L."/>
            <person name="Pitluck S."/>
            <person name="Liolios K."/>
            <person name="Pagani I."/>
            <person name="Ivanova N."/>
            <person name="Huntemann M."/>
            <person name="Mavromatis K."/>
            <person name="Mikhailova N."/>
            <person name="Pati A."/>
            <person name="Chen A."/>
            <person name="Palaniappan K."/>
            <person name="Land M."/>
            <person name="Hauser L."/>
            <person name="Brambilla E.M."/>
            <person name="Rohde M."/>
            <person name="Verbarg S."/>
            <person name="Goker M."/>
            <person name="Bristow J."/>
            <person name="Eisen J.A."/>
            <person name="Markowitz V."/>
            <person name="Hugenholtz P."/>
            <person name="Kyrpides N.C."/>
            <person name="Klenk H.P."/>
            <person name="Woyke T."/>
        </authorList>
    </citation>
    <scope>NUCLEOTIDE SEQUENCE [LARGE SCALE GENOMIC DNA]</scope>
    <source>
        <strain evidence="12">ATCC 27775 / DSM 1100 / LMG 10767 / O</strain>
    </source>
</reference>
<name>F4KR06_HALH1</name>
<dbReference type="InterPro" id="IPR036962">
    <property type="entry name" value="Glyco_hydro_3_N_sf"/>
</dbReference>
<feature type="domain" description="Glycoside hydrolase family 3 N-terminal" evidence="9">
    <location>
        <begin position="41"/>
        <end position="357"/>
    </location>
</feature>
<sequence>MRIILSITCLLLASVLFAQKGPDFLTTHNAPWVDSTLQTMTLDQKIGQLLMPRGNTSGRGYDPQKLLNWVKNYHLGGIVFFAGQPSVQARITNQLQAASKIPMLIGEDLEWGLAMRLDSTVRFPYQMTLGAMPRNEALIEAMGREIGRQCKRMGVHVNYAPVVDINNNPNNPVINFRSFGEDKYNVTSKALAYMRGMQSQRILASAKHFPGHGDTGVDSHYDLPLINKSKQQLQELELYPYQELIKNGLSGIMTAHLSIPALDSTKNLASTLSTRIVTDLLRKDLGFQGLVFTDAMDMQGAVKYYPNGEALVKAVLAGNELIETFEDVPAAFTAIKKAFTDGLIKEADLNQRVRRILMAKSWVGLDKYQPIVLQNLVQDLNTIESDVLNRQMAEAALTLIKNQDEILPVRDLTQKIAVVSIDASQTTAFQKMASNYTQLDHFVIPVNANDTSILRVQQATQNHDLIIIGVHLQNIRPGAKYGLTDSNLKALNVLCAGGKSIVAIFGNPYTLDKIPALDKAKAVVMAYQFTNYIEDAAAQAIFGATPMRGKLPVTVNEKFPLGMGLNTAPMGRLAYGVPEMVGIDSRQLITRVDSIINLGLREKAYPGAVVQIAKEGRVIYQKNYGFHTYEDATNARVSNTPGNFQASNKNDVMDEKPILNTATGNISTNNKSSIKGQVLLDDLYDLASVTKISTSALAVMQLMSENKLDLDKTFADYYPEFAQSNKGNLRFRDMLTHRAGLRAFIPFWTADIDSVQTVKNSLAYQQQYAAQLRPNFFQRLFGGKKKLDRNIVKAIRTDKAMWRACLNATSITWKPGTYAETQSEEFPIQITDKLWLRKDYPQTIFEAIKNSPIKPEQGYVYSDLHYMLYPTMMGRLAGMEWETYLKQTYRGIGANSLTYNPLRFYDKSRIAPTEVDSLFRKTLVHGHVHDEAAAQLNGVSGHAGLFGNANDLMKLMQLYLQKGYYGGKQYIKSEVVDTCTRYQFPELNNRRGIAFDKLDFNPTISNGPRLASLESYGHSGFTGPFTWIDPKTQTVYVFLCNRVYPTRDNGKVSSLNIRTGIGDAIYKSLK</sequence>
<accession>F4KR06</accession>
<dbReference type="Proteomes" id="UP000008461">
    <property type="component" value="Chromosome"/>
</dbReference>
<dbReference type="InterPro" id="IPR050226">
    <property type="entry name" value="NagZ_Beta-hexosaminidase"/>
</dbReference>
<dbReference type="eggNOG" id="COG1680">
    <property type="taxonomic scope" value="Bacteria"/>
</dbReference>
<dbReference type="GO" id="GO:0005975">
    <property type="term" value="P:carbohydrate metabolic process"/>
    <property type="evidence" value="ECO:0007669"/>
    <property type="project" value="InterPro"/>
</dbReference>
<dbReference type="Pfam" id="PF01915">
    <property type="entry name" value="Glyco_hydro_3_C"/>
    <property type="match status" value="1"/>
</dbReference>
<dbReference type="InterPro" id="IPR001764">
    <property type="entry name" value="Glyco_hydro_3_N"/>
</dbReference>
<keyword evidence="7" id="KW-0732">Signal</keyword>
<evidence type="ECO:0000259" key="10">
    <source>
        <dbReference type="Pfam" id="PF01915"/>
    </source>
</evidence>
<evidence type="ECO:0000259" key="8">
    <source>
        <dbReference type="Pfam" id="PF00144"/>
    </source>
</evidence>
<dbReference type="Gene3D" id="3.40.710.10">
    <property type="entry name" value="DD-peptidase/beta-lactamase superfamily"/>
    <property type="match status" value="1"/>
</dbReference>
<dbReference type="eggNOG" id="COG1472">
    <property type="taxonomic scope" value="Bacteria"/>
</dbReference>
<evidence type="ECO:0000256" key="6">
    <source>
        <dbReference type="RuleBase" id="RU361161"/>
    </source>
</evidence>
<organism evidence="11 12">
    <name type="scientific">Haliscomenobacter hydrossis (strain ATCC 27775 / DSM 1100 / LMG 10767 / O)</name>
    <dbReference type="NCBI Taxonomy" id="760192"/>
    <lineage>
        <taxon>Bacteria</taxon>
        <taxon>Pseudomonadati</taxon>
        <taxon>Bacteroidota</taxon>
        <taxon>Saprospiria</taxon>
        <taxon>Saprospirales</taxon>
        <taxon>Haliscomenobacteraceae</taxon>
        <taxon>Haliscomenobacter</taxon>
    </lineage>
</organism>
<dbReference type="EMBL" id="CP002691">
    <property type="protein sequence ID" value="AEE53244.1"/>
    <property type="molecule type" value="Genomic_DNA"/>
</dbReference>
<dbReference type="InterPro" id="IPR012338">
    <property type="entry name" value="Beta-lactam/transpept-like"/>
</dbReference>
<dbReference type="Pfam" id="PF00144">
    <property type="entry name" value="Beta-lactamase"/>
    <property type="match status" value="2"/>
</dbReference>
<dbReference type="Gene3D" id="3.40.50.1700">
    <property type="entry name" value="Glycoside hydrolase family 3 C-terminal domain"/>
    <property type="match status" value="1"/>
</dbReference>
<evidence type="ECO:0000256" key="7">
    <source>
        <dbReference type="SAM" id="SignalP"/>
    </source>
</evidence>
<feature type="signal peptide" evidence="7">
    <location>
        <begin position="1"/>
        <end position="20"/>
    </location>
</feature>
<dbReference type="STRING" id="760192.Halhy_5419"/>
<dbReference type="InterPro" id="IPR019800">
    <property type="entry name" value="Glyco_hydro_3_AS"/>
</dbReference>
<dbReference type="EC" id="3.2.1.52" evidence="3"/>
<dbReference type="Gene3D" id="3.20.20.300">
    <property type="entry name" value="Glycoside hydrolase, family 3, N-terminal domain"/>
    <property type="match status" value="1"/>
</dbReference>
<evidence type="ECO:0000256" key="3">
    <source>
        <dbReference type="ARBA" id="ARBA00012663"/>
    </source>
</evidence>